<evidence type="ECO:0000256" key="1">
    <source>
        <dbReference type="SAM" id="Phobius"/>
    </source>
</evidence>
<dbReference type="EMBL" id="GBRH01189282">
    <property type="protein sequence ID" value="JAE08614.1"/>
    <property type="molecule type" value="Transcribed_RNA"/>
</dbReference>
<keyword evidence="1" id="KW-1133">Transmembrane helix</keyword>
<reference evidence="2" key="1">
    <citation type="submission" date="2014-09" db="EMBL/GenBank/DDBJ databases">
        <authorList>
            <person name="Magalhaes I.L.F."/>
            <person name="Oliveira U."/>
            <person name="Santos F.R."/>
            <person name="Vidigal T.H.D.A."/>
            <person name="Brescovit A.D."/>
            <person name="Santos A.J."/>
        </authorList>
    </citation>
    <scope>NUCLEOTIDE SEQUENCE</scope>
    <source>
        <tissue evidence="2">Shoot tissue taken approximately 20 cm above the soil surface</tissue>
    </source>
</reference>
<protein>
    <submittedName>
        <fullName evidence="2">Uncharacterized protein</fullName>
    </submittedName>
</protein>
<keyword evidence="1" id="KW-0472">Membrane</keyword>
<feature type="transmembrane region" description="Helical" evidence="1">
    <location>
        <begin position="12"/>
        <end position="42"/>
    </location>
</feature>
<proteinExistence type="predicted"/>
<name>A0A0A9FBQ1_ARUDO</name>
<evidence type="ECO:0000313" key="2">
    <source>
        <dbReference type="EMBL" id="JAE08614.1"/>
    </source>
</evidence>
<dbReference type="AlphaFoldDB" id="A0A0A9FBQ1"/>
<sequence>MHTSSYMYTYITTVYMFFVVSALAGFCWLVIVFHVLTVTIFFPLKVPLPFL</sequence>
<keyword evidence="1" id="KW-0812">Transmembrane</keyword>
<accession>A0A0A9FBQ1</accession>
<organism evidence="2">
    <name type="scientific">Arundo donax</name>
    <name type="common">Giant reed</name>
    <name type="synonym">Donax arundinaceus</name>
    <dbReference type="NCBI Taxonomy" id="35708"/>
    <lineage>
        <taxon>Eukaryota</taxon>
        <taxon>Viridiplantae</taxon>
        <taxon>Streptophyta</taxon>
        <taxon>Embryophyta</taxon>
        <taxon>Tracheophyta</taxon>
        <taxon>Spermatophyta</taxon>
        <taxon>Magnoliopsida</taxon>
        <taxon>Liliopsida</taxon>
        <taxon>Poales</taxon>
        <taxon>Poaceae</taxon>
        <taxon>PACMAD clade</taxon>
        <taxon>Arundinoideae</taxon>
        <taxon>Arundineae</taxon>
        <taxon>Arundo</taxon>
    </lineage>
</organism>
<reference evidence="2" key="2">
    <citation type="journal article" date="2015" name="Data Brief">
        <title>Shoot transcriptome of the giant reed, Arundo donax.</title>
        <authorList>
            <person name="Barrero R.A."/>
            <person name="Guerrero F.D."/>
            <person name="Moolhuijzen P."/>
            <person name="Goolsby J.A."/>
            <person name="Tidwell J."/>
            <person name="Bellgard S.E."/>
            <person name="Bellgard M.I."/>
        </authorList>
    </citation>
    <scope>NUCLEOTIDE SEQUENCE</scope>
    <source>
        <tissue evidence="2">Shoot tissue taken approximately 20 cm above the soil surface</tissue>
    </source>
</reference>